<dbReference type="PANTHER" id="PTHR30461:SF2">
    <property type="entry name" value="SERINE RECOMBINASE PINE-RELATED"/>
    <property type="match status" value="1"/>
</dbReference>
<keyword evidence="1" id="KW-0238">DNA-binding</keyword>
<protein>
    <submittedName>
        <fullName evidence="4">Site-specific recombinase, DNA invertase Pin</fullName>
    </submittedName>
</protein>
<evidence type="ECO:0000313" key="4">
    <source>
        <dbReference type="EMBL" id="SPF56924.1"/>
    </source>
</evidence>
<feature type="domain" description="Recombinase zinc beta ribbon" evidence="3">
    <location>
        <begin position="19"/>
        <end position="72"/>
    </location>
</feature>
<gene>
    <name evidence="4" type="ORF">SBF1_9500002</name>
</gene>
<keyword evidence="2" id="KW-0233">DNA recombination</keyword>
<sequence>MMKKRQRIGGSMTAKEVYLLSGKVECGVCGSNYFGERYNSRGNHYAYYKCSGKCGNKGVDKYALEKLISEKLEEICFSEDGMNKIAEEVKRLYAERKKTVNSEIEPLKKEIKSLELKIDKWLDILGDGTPQKQVYMQKISEADDHKKLLELELAKMNVLANVQSVDEAILMKVLNAKKDQLFSANDEDRKQVFQEYVDKVIVNSIQDDVVNIELTVRCFNGGGELTLLKHLTFPYQK</sequence>
<organism evidence="4 5">
    <name type="scientific">Candidatus Desulfosporosinus infrequens</name>
    <dbReference type="NCBI Taxonomy" id="2043169"/>
    <lineage>
        <taxon>Bacteria</taxon>
        <taxon>Bacillati</taxon>
        <taxon>Bacillota</taxon>
        <taxon>Clostridia</taxon>
        <taxon>Eubacteriales</taxon>
        <taxon>Desulfitobacteriaceae</taxon>
        <taxon>Desulfosporosinus</taxon>
    </lineage>
</organism>
<dbReference type="EMBL" id="OMOF01000946">
    <property type="protein sequence ID" value="SPF56924.1"/>
    <property type="molecule type" value="Genomic_DNA"/>
</dbReference>
<proteinExistence type="predicted"/>
<evidence type="ECO:0000256" key="1">
    <source>
        <dbReference type="ARBA" id="ARBA00023125"/>
    </source>
</evidence>
<dbReference type="GO" id="GO:0003677">
    <property type="term" value="F:DNA binding"/>
    <property type="evidence" value="ECO:0007669"/>
    <property type="project" value="UniProtKB-KW"/>
</dbReference>
<dbReference type="Pfam" id="PF13408">
    <property type="entry name" value="Zn_ribbon_recom"/>
    <property type="match status" value="1"/>
</dbReference>
<dbReference type="GO" id="GO:0000150">
    <property type="term" value="F:DNA strand exchange activity"/>
    <property type="evidence" value="ECO:0007669"/>
    <property type="project" value="TreeGrafter"/>
</dbReference>
<evidence type="ECO:0000313" key="5">
    <source>
        <dbReference type="Proteomes" id="UP000238916"/>
    </source>
</evidence>
<name>A0A2U3LYK9_9FIRM</name>
<accession>A0A2U3LYK9</accession>
<dbReference type="InterPro" id="IPR050639">
    <property type="entry name" value="SSR_resolvase"/>
</dbReference>
<evidence type="ECO:0000259" key="3">
    <source>
        <dbReference type="Pfam" id="PF13408"/>
    </source>
</evidence>
<reference evidence="5" key="1">
    <citation type="submission" date="2018-02" db="EMBL/GenBank/DDBJ databases">
        <authorList>
            <person name="Hausmann B."/>
        </authorList>
    </citation>
    <scope>NUCLEOTIDE SEQUENCE [LARGE SCALE GENOMIC DNA]</scope>
    <source>
        <strain evidence="5">Peat soil MAG SbF1</strain>
    </source>
</reference>
<evidence type="ECO:0000256" key="2">
    <source>
        <dbReference type="ARBA" id="ARBA00023172"/>
    </source>
</evidence>
<dbReference type="InterPro" id="IPR025827">
    <property type="entry name" value="Zn_ribbon_recom_dom"/>
</dbReference>
<dbReference type="PANTHER" id="PTHR30461">
    <property type="entry name" value="DNA-INVERTASE FROM LAMBDOID PROPHAGE"/>
    <property type="match status" value="1"/>
</dbReference>
<dbReference type="Proteomes" id="UP000238916">
    <property type="component" value="Unassembled WGS sequence"/>
</dbReference>
<dbReference type="AlphaFoldDB" id="A0A2U3LYK9"/>